<keyword evidence="7" id="KW-0630">Potassium</keyword>
<keyword evidence="2" id="KW-0813">Transport</keyword>
<keyword evidence="4 12" id="KW-0812">Transmembrane</keyword>
<feature type="transmembrane region" description="Helical" evidence="12">
    <location>
        <begin position="97"/>
        <end position="117"/>
    </location>
</feature>
<keyword evidence="10 12" id="KW-0472">Membrane</keyword>
<evidence type="ECO:0000256" key="4">
    <source>
        <dbReference type="ARBA" id="ARBA00022692"/>
    </source>
</evidence>
<name>A0ABS8C650_9ALTE</name>
<keyword evidence="5" id="KW-0631">Potassium channel</keyword>
<dbReference type="PANTHER" id="PTHR11537:SF254">
    <property type="entry name" value="POTASSIUM VOLTAGE-GATED CHANNEL PROTEIN SHAB"/>
    <property type="match status" value="1"/>
</dbReference>
<evidence type="ECO:0000256" key="3">
    <source>
        <dbReference type="ARBA" id="ARBA00022538"/>
    </source>
</evidence>
<dbReference type="RefSeq" id="WP_226751880.1">
    <property type="nucleotide sequence ID" value="NZ_JAEINI020000010.1"/>
</dbReference>
<protein>
    <submittedName>
        <fullName evidence="14">Ion transporter</fullName>
    </submittedName>
</protein>
<dbReference type="PANTHER" id="PTHR11537">
    <property type="entry name" value="VOLTAGE-GATED POTASSIUM CHANNEL"/>
    <property type="match status" value="1"/>
</dbReference>
<feature type="transmembrane region" description="Helical" evidence="12">
    <location>
        <begin position="63"/>
        <end position="85"/>
    </location>
</feature>
<evidence type="ECO:0000256" key="5">
    <source>
        <dbReference type="ARBA" id="ARBA00022826"/>
    </source>
</evidence>
<dbReference type="InterPro" id="IPR005821">
    <property type="entry name" value="Ion_trans_dom"/>
</dbReference>
<keyword evidence="8 12" id="KW-1133">Transmembrane helix</keyword>
<proteinExistence type="predicted"/>
<gene>
    <name evidence="14" type="ORF">JAO78_013465</name>
</gene>
<evidence type="ECO:0000256" key="7">
    <source>
        <dbReference type="ARBA" id="ARBA00022958"/>
    </source>
</evidence>
<dbReference type="PRINTS" id="PR00169">
    <property type="entry name" value="KCHANNEL"/>
</dbReference>
<sequence>MNKTSALTAMNKRNWLAKQIDPSSWRQEGLSPFNFFICIVIVLSTIFAILETEPLLTEAYPEYFVLINQILLFIFATELALRIYIAPYGHGEQGISRWRFIISGWTLLDILVLLTFMPLSEDLPLLVIRLMRVFRILRLSRLTRFNYSLTLLLQSIRKRQTELGISFLIALLLLLLTSILLYLVEGKSNPEDFGSIPRTMWWSIATLTTVGYGDVTPLSPLGKFCAGITALIGIGLVAMPTGILAAAFSDAYQQAREHKAQHLKHLEERRTAEASKRVEQQKNTEG</sequence>
<keyword evidence="3" id="KW-0633">Potassium transport</keyword>
<feature type="transmembrane region" description="Helical" evidence="12">
    <location>
        <begin position="226"/>
        <end position="248"/>
    </location>
</feature>
<dbReference type="Gene3D" id="1.10.287.70">
    <property type="match status" value="1"/>
</dbReference>
<dbReference type="Gene3D" id="1.20.120.350">
    <property type="entry name" value="Voltage-gated potassium channels. Chain C"/>
    <property type="match status" value="1"/>
</dbReference>
<evidence type="ECO:0000313" key="14">
    <source>
        <dbReference type="EMBL" id="MCB5227821.1"/>
    </source>
</evidence>
<dbReference type="Proteomes" id="UP000633814">
    <property type="component" value="Unassembled WGS sequence"/>
</dbReference>
<dbReference type="Pfam" id="PF00520">
    <property type="entry name" value="Ion_trans"/>
    <property type="match status" value="1"/>
</dbReference>
<evidence type="ECO:0000259" key="13">
    <source>
        <dbReference type="Pfam" id="PF00520"/>
    </source>
</evidence>
<dbReference type="InterPro" id="IPR027359">
    <property type="entry name" value="Volt_channel_dom_sf"/>
</dbReference>
<evidence type="ECO:0000313" key="15">
    <source>
        <dbReference type="Proteomes" id="UP000633814"/>
    </source>
</evidence>
<keyword evidence="9" id="KW-0406">Ion transport</keyword>
<dbReference type="InterPro" id="IPR028325">
    <property type="entry name" value="VG_K_chnl"/>
</dbReference>
<dbReference type="SUPFAM" id="SSF81324">
    <property type="entry name" value="Voltage-gated potassium channels"/>
    <property type="match status" value="1"/>
</dbReference>
<reference evidence="14 15" key="1">
    <citation type="submission" date="2021-10" db="EMBL/GenBank/DDBJ databases">
        <title>Alishewanella koreense sp. nov. isolated from seawater of southwestern coast in South Korea and the proposal for the reclassification of Rheinheimera perlucida and Rheinheimera tuosuensis as Arsukibacterium perlucida and Arsukibacterium tuosuensis.</title>
        <authorList>
            <person name="Kim K.H."/>
            <person name="Ruan W."/>
            <person name="Kim K.R."/>
            <person name="Baek J.H."/>
            <person name="Jeon C.O."/>
        </authorList>
    </citation>
    <scope>NUCLEOTIDE SEQUENCE [LARGE SCALE GENOMIC DNA]</scope>
    <source>
        <strain evidence="14 15">16-MA</strain>
    </source>
</reference>
<feature type="transmembrane region" description="Helical" evidence="12">
    <location>
        <begin position="163"/>
        <end position="184"/>
    </location>
</feature>
<organism evidence="14 15">
    <name type="scientific">Alishewanella maricola</name>
    <dbReference type="NCBI Taxonomy" id="2795740"/>
    <lineage>
        <taxon>Bacteria</taxon>
        <taxon>Pseudomonadati</taxon>
        <taxon>Pseudomonadota</taxon>
        <taxon>Gammaproteobacteria</taxon>
        <taxon>Alteromonadales</taxon>
        <taxon>Alteromonadaceae</taxon>
        <taxon>Alishewanella</taxon>
    </lineage>
</organism>
<evidence type="ECO:0000256" key="10">
    <source>
        <dbReference type="ARBA" id="ARBA00023136"/>
    </source>
</evidence>
<evidence type="ECO:0000256" key="2">
    <source>
        <dbReference type="ARBA" id="ARBA00022448"/>
    </source>
</evidence>
<keyword evidence="11" id="KW-0407">Ion channel</keyword>
<keyword evidence="15" id="KW-1185">Reference proteome</keyword>
<evidence type="ECO:0000256" key="12">
    <source>
        <dbReference type="SAM" id="Phobius"/>
    </source>
</evidence>
<evidence type="ECO:0000256" key="11">
    <source>
        <dbReference type="ARBA" id="ARBA00023303"/>
    </source>
</evidence>
<evidence type="ECO:0000256" key="1">
    <source>
        <dbReference type="ARBA" id="ARBA00004141"/>
    </source>
</evidence>
<dbReference type="EMBL" id="JAEINI020000010">
    <property type="protein sequence ID" value="MCB5227821.1"/>
    <property type="molecule type" value="Genomic_DNA"/>
</dbReference>
<feature type="transmembrane region" description="Helical" evidence="12">
    <location>
        <begin position="33"/>
        <end position="51"/>
    </location>
</feature>
<accession>A0ABS8C650</accession>
<evidence type="ECO:0000256" key="9">
    <source>
        <dbReference type="ARBA" id="ARBA00023065"/>
    </source>
</evidence>
<keyword evidence="6" id="KW-0851">Voltage-gated channel</keyword>
<evidence type="ECO:0000256" key="8">
    <source>
        <dbReference type="ARBA" id="ARBA00022989"/>
    </source>
</evidence>
<comment type="caution">
    <text evidence="14">The sequence shown here is derived from an EMBL/GenBank/DDBJ whole genome shotgun (WGS) entry which is preliminary data.</text>
</comment>
<comment type="subcellular location">
    <subcellularLocation>
        <location evidence="1">Membrane</location>
        <topology evidence="1">Multi-pass membrane protein</topology>
    </subcellularLocation>
</comment>
<evidence type="ECO:0000256" key="6">
    <source>
        <dbReference type="ARBA" id="ARBA00022882"/>
    </source>
</evidence>
<feature type="domain" description="Ion transport" evidence="13">
    <location>
        <begin position="32"/>
        <end position="255"/>
    </location>
</feature>